<reference evidence="3 4" key="1">
    <citation type="journal article" date="2019" name="PLoS Genet.">
        <title>Convergent evolution of linked mating-type loci in basidiomycete fungi.</title>
        <authorList>
            <person name="Sun S."/>
            <person name="Coelho M.A."/>
            <person name="Heitman J."/>
            <person name="Nowrousian M."/>
        </authorList>
    </citation>
    <scope>NUCLEOTIDE SEQUENCE [LARGE SCALE GENOMIC DNA]</scope>
    <source>
        <strain evidence="3 4">CBS 4282</strain>
    </source>
</reference>
<feature type="region of interest" description="Disordered" evidence="1">
    <location>
        <begin position="474"/>
        <end position="518"/>
    </location>
</feature>
<accession>A0A7D8V3W4</accession>
<feature type="domain" description="DUF1996" evidence="2">
    <location>
        <begin position="21"/>
        <end position="254"/>
    </location>
</feature>
<feature type="compositionally biased region" description="Low complexity" evidence="1">
    <location>
        <begin position="501"/>
        <end position="518"/>
    </location>
</feature>
<dbReference type="PANTHER" id="PTHR43662:SF3">
    <property type="entry name" value="DOMAIN PROTEIN, PUTATIVE (AFU_ORTHOLOGUE AFUA_6G11970)-RELATED"/>
    <property type="match status" value="1"/>
</dbReference>
<sequence length="694" mass="72233">MVDAAFWVIPDIQILTTARVDPIVAPGAVAAHSHTITGASNFRDVLNTPEEQQNAVCSTAPIQADKSNYWAPQMFFINNDGEYEHLSPGSRVYYFAPKNSVAFPKGMRIISGIANERNPGAVRSQGVNIDCDERPGATNWLPNGTTYPQPCNAIHTNVYMPSCGWANQSLDSWDHFSHLTWPINHGGGHIWENPTEPNCPPTHPIKYPTMMVQFNYWTSERQRKQWKTDGRPNLILSNGDTAGQTYHVDFVAGWDEGVLQAAIDTCGDIGDKIGNCPPFVPSIDSDKANKCALQSMLPAEEVGFNKPLKNLPGCNPVWGLETNFKPNDCPWFNGDPGWTAPQGSYADNWRTMPLAMDLNSSVVLPHKLRTFGQPDVVTYNGMYNSGLLAAWPNDYTGDVVEKGTFDDFKANSNGATAVNKVCKAAGLKDSSAFDGLSPPRIVGEDKWSVLKDMPDTYTRLLNVPTGAQYISLNFPDDLPRPTDGSPNKVWGPDGKLAADQPTGGPASPTATGSGSAATGAATFSGTGGAVKNVNNLNVAPTEALSSVSGTAAPSVVDPSATPSVVDAGASPSAAPTSASGNDYGVGAGAGAGASASGSDSGVAAPQPTGSSSSAGASPTTGSGTAVATGTDAPAGTDATAGTAAPSASGTAAPTGNAATTGTSPAPVGTAQPTAKPAPGRCRRKTRRGLDKRRL</sequence>
<protein>
    <recommendedName>
        <fullName evidence="2">DUF1996 domain-containing protein</fullName>
    </recommendedName>
</protein>
<keyword evidence="4" id="KW-1185">Reference proteome</keyword>
<feature type="compositionally biased region" description="Basic residues" evidence="1">
    <location>
        <begin position="680"/>
        <end position="694"/>
    </location>
</feature>
<feature type="compositionally biased region" description="Low complexity" evidence="1">
    <location>
        <begin position="567"/>
        <end position="580"/>
    </location>
</feature>
<dbReference type="OrthoDB" id="74764at2759"/>
<dbReference type="Proteomes" id="UP000473826">
    <property type="component" value="Unassembled WGS sequence"/>
</dbReference>
<dbReference type="PANTHER" id="PTHR43662">
    <property type="match status" value="1"/>
</dbReference>
<comment type="caution">
    <text evidence="3">The sequence shown here is derived from an EMBL/GenBank/DDBJ whole genome shotgun (WGS) entry which is preliminary data.</text>
</comment>
<dbReference type="EMBL" id="QKWK01000008">
    <property type="protein sequence ID" value="TXT07372.1"/>
    <property type="molecule type" value="Genomic_DNA"/>
</dbReference>
<evidence type="ECO:0000313" key="3">
    <source>
        <dbReference type="EMBL" id="TXT07372.1"/>
    </source>
</evidence>
<dbReference type="InterPro" id="IPR018535">
    <property type="entry name" value="DUF1996"/>
</dbReference>
<evidence type="ECO:0000256" key="1">
    <source>
        <dbReference type="SAM" id="MobiDB-lite"/>
    </source>
</evidence>
<feature type="region of interest" description="Disordered" evidence="1">
    <location>
        <begin position="547"/>
        <end position="694"/>
    </location>
</feature>
<dbReference type="AlphaFoldDB" id="A0A7D8V3W4"/>
<proteinExistence type="predicted"/>
<name>A0A7D8V3W4_VANHU</name>
<feature type="compositionally biased region" description="Low complexity" evidence="1">
    <location>
        <begin position="592"/>
        <end position="666"/>
    </location>
</feature>
<gene>
    <name evidence="3" type="ORF">VHUM_03092</name>
</gene>
<evidence type="ECO:0000259" key="2">
    <source>
        <dbReference type="Pfam" id="PF09362"/>
    </source>
</evidence>
<evidence type="ECO:0000313" key="4">
    <source>
        <dbReference type="Proteomes" id="UP000473826"/>
    </source>
</evidence>
<organism evidence="3 4">
    <name type="scientific">Vanrija humicola</name>
    <name type="common">Yeast</name>
    <name type="synonym">Cryptococcus humicola</name>
    <dbReference type="NCBI Taxonomy" id="5417"/>
    <lineage>
        <taxon>Eukaryota</taxon>
        <taxon>Fungi</taxon>
        <taxon>Dikarya</taxon>
        <taxon>Basidiomycota</taxon>
        <taxon>Agaricomycotina</taxon>
        <taxon>Tremellomycetes</taxon>
        <taxon>Trichosporonales</taxon>
        <taxon>Trichosporonaceae</taxon>
        <taxon>Vanrija</taxon>
    </lineage>
</organism>
<dbReference type="Pfam" id="PF09362">
    <property type="entry name" value="DUF1996"/>
    <property type="match status" value="1"/>
</dbReference>